<feature type="chain" id="PRO_5032735407" description="27 kDa hemolymph protein" evidence="1">
    <location>
        <begin position="20"/>
        <end position="304"/>
    </location>
</feature>
<dbReference type="OrthoDB" id="6512861at2759"/>
<evidence type="ECO:0000256" key="1">
    <source>
        <dbReference type="SAM" id="SignalP"/>
    </source>
</evidence>
<dbReference type="Pfam" id="PF07165">
    <property type="entry name" value="DUF1397"/>
    <property type="match status" value="1"/>
</dbReference>
<organism evidence="2 3">
    <name type="scientific">Rhynchophorus ferrugineus</name>
    <name type="common">Red palm weevil</name>
    <name type="synonym">Curculio ferrugineus</name>
    <dbReference type="NCBI Taxonomy" id="354439"/>
    <lineage>
        <taxon>Eukaryota</taxon>
        <taxon>Metazoa</taxon>
        <taxon>Ecdysozoa</taxon>
        <taxon>Arthropoda</taxon>
        <taxon>Hexapoda</taxon>
        <taxon>Insecta</taxon>
        <taxon>Pterygota</taxon>
        <taxon>Neoptera</taxon>
        <taxon>Endopterygota</taxon>
        <taxon>Coleoptera</taxon>
        <taxon>Polyphaga</taxon>
        <taxon>Cucujiformia</taxon>
        <taxon>Curculionidae</taxon>
        <taxon>Dryophthorinae</taxon>
        <taxon>Rhynchophorus</taxon>
    </lineage>
</organism>
<reference evidence="2" key="1">
    <citation type="submission" date="2020-08" db="EMBL/GenBank/DDBJ databases">
        <title>Genome sequencing and assembly of the red palm weevil Rhynchophorus ferrugineus.</title>
        <authorList>
            <person name="Dias G.B."/>
            <person name="Bergman C.M."/>
            <person name="Manee M."/>
        </authorList>
    </citation>
    <scope>NUCLEOTIDE SEQUENCE</scope>
    <source>
        <strain evidence="2">AA-2017</strain>
        <tissue evidence="2">Whole larva</tissue>
    </source>
</reference>
<evidence type="ECO:0000313" key="2">
    <source>
        <dbReference type="EMBL" id="KAF7282127.1"/>
    </source>
</evidence>
<accession>A0A834IN73</accession>
<dbReference type="EMBL" id="JAACXV010000188">
    <property type="protein sequence ID" value="KAF7282127.1"/>
    <property type="molecule type" value="Genomic_DNA"/>
</dbReference>
<protein>
    <recommendedName>
        <fullName evidence="4">27 kDa hemolymph protein</fullName>
    </recommendedName>
</protein>
<evidence type="ECO:0000313" key="3">
    <source>
        <dbReference type="Proteomes" id="UP000625711"/>
    </source>
</evidence>
<keyword evidence="3" id="KW-1185">Reference proteome</keyword>
<evidence type="ECO:0008006" key="4">
    <source>
        <dbReference type="Google" id="ProtNLM"/>
    </source>
</evidence>
<dbReference type="AlphaFoldDB" id="A0A834IN73"/>
<comment type="caution">
    <text evidence="2">The sequence shown here is derived from an EMBL/GenBank/DDBJ whole genome shotgun (WGS) entry which is preliminary data.</text>
</comment>
<dbReference type="InterPro" id="IPR009832">
    <property type="entry name" value="DUF1397"/>
</dbReference>
<keyword evidence="1" id="KW-0732">Signal</keyword>
<name>A0A834IN73_RHYFE</name>
<feature type="signal peptide" evidence="1">
    <location>
        <begin position="1"/>
        <end position="19"/>
    </location>
</feature>
<gene>
    <name evidence="2" type="ORF">GWI33_003138</name>
</gene>
<dbReference type="PANTHER" id="PTHR20997">
    <property type="entry name" value="EG:BACR42I17.2 PROTEIN-RELATED"/>
    <property type="match status" value="1"/>
</dbReference>
<proteinExistence type="predicted"/>
<dbReference type="PANTHER" id="PTHR20997:SF2">
    <property type="entry name" value="EG:BACR42I17.2 PROTEIN-RELATED"/>
    <property type="match status" value="1"/>
</dbReference>
<dbReference type="Proteomes" id="UP000625711">
    <property type="component" value="Unassembled WGS sequence"/>
</dbReference>
<sequence>MVWTFYSLVLLSITGLALGQQVNLEDLYKQSKDLAGSDLTDLQSTLGNSFFNVPDVNVTSVHYPEVEKVLKKKCEEQGSKDALDAINNQTSLIHKCITTHVNVTQIQPELDEAKKTGSMDVVFAKYCKKWPEVYACVENVTLIVRQCLTETEEKSFNKTLTIIDELKEFMCFKDGDRLAMFVAEGGVECVQEQQNGITECLNSTFGEKVSDIDDLSASTLPIFAFTSESCEDFDKLRLCVNDVLEKCKDTTPANIVDAFFKFLKKQMPCETPALRVAADTASSSSRIFNSALGTFFILSLIKLY</sequence>